<evidence type="ECO:0008006" key="4">
    <source>
        <dbReference type="Google" id="ProtNLM"/>
    </source>
</evidence>
<keyword evidence="1" id="KW-0732">Signal</keyword>
<accession>A0AAV2DN87</accession>
<protein>
    <recommendedName>
        <fullName evidence="4">Plant thionin family protein</fullName>
    </recommendedName>
</protein>
<dbReference type="EMBL" id="OZ034816">
    <property type="protein sequence ID" value="CAL1375393.1"/>
    <property type="molecule type" value="Genomic_DNA"/>
</dbReference>
<name>A0AAV2DN87_9ROSI</name>
<dbReference type="Proteomes" id="UP001497516">
    <property type="component" value="Chromosome 3"/>
</dbReference>
<keyword evidence="3" id="KW-1185">Reference proteome</keyword>
<sequence>MGRISMVVFVVMMLLLAREDSTCSADPFLDCYDKCLDDCPPIVFETCIMPCLKKCAPHKVADQRQEIQGEIHKKNN</sequence>
<dbReference type="AlphaFoldDB" id="A0AAV2DN87"/>
<feature type="signal peptide" evidence="1">
    <location>
        <begin position="1"/>
        <end position="25"/>
    </location>
</feature>
<proteinExistence type="predicted"/>
<evidence type="ECO:0000313" key="2">
    <source>
        <dbReference type="EMBL" id="CAL1375393.1"/>
    </source>
</evidence>
<evidence type="ECO:0000313" key="3">
    <source>
        <dbReference type="Proteomes" id="UP001497516"/>
    </source>
</evidence>
<gene>
    <name evidence="2" type="ORF">LTRI10_LOCUS17192</name>
</gene>
<reference evidence="2 3" key="1">
    <citation type="submission" date="2024-04" db="EMBL/GenBank/DDBJ databases">
        <authorList>
            <person name="Fracassetti M."/>
        </authorList>
    </citation>
    <scope>NUCLEOTIDE SEQUENCE [LARGE SCALE GENOMIC DNA]</scope>
</reference>
<evidence type="ECO:0000256" key="1">
    <source>
        <dbReference type="SAM" id="SignalP"/>
    </source>
</evidence>
<organism evidence="2 3">
    <name type="scientific">Linum trigynum</name>
    <dbReference type="NCBI Taxonomy" id="586398"/>
    <lineage>
        <taxon>Eukaryota</taxon>
        <taxon>Viridiplantae</taxon>
        <taxon>Streptophyta</taxon>
        <taxon>Embryophyta</taxon>
        <taxon>Tracheophyta</taxon>
        <taxon>Spermatophyta</taxon>
        <taxon>Magnoliopsida</taxon>
        <taxon>eudicotyledons</taxon>
        <taxon>Gunneridae</taxon>
        <taxon>Pentapetalae</taxon>
        <taxon>rosids</taxon>
        <taxon>fabids</taxon>
        <taxon>Malpighiales</taxon>
        <taxon>Linaceae</taxon>
        <taxon>Linum</taxon>
    </lineage>
</organism>
<feature type="chain" id="PRO_5043707583" description="Plant thionin family protein" evidence="1">
    <location>
        <begin position="26"/>
        <end position="76"/>
    </location>
</feature>